<dbReference type="Proteomes" id="UP000092839">
    <property type="component" value="Chromosome"/>
</dbReference>
<gene>
    <name evidence="1" type="ORF">LMTR13_08750</name>
</gene>
<sequence length="160" mass="17320">MNNVAKRTAFGALLVLPLLDAATAEGAFKLSNCENISCSRDLKRGKLRISSCSSYAYLFNTNTSKYFRCDVSLAVVRDAKEVITVQTDGYCARKMRVFQSDSSYDLGFAETAPPSTNSFFGHGGFSAWAADTTHQKVRGCITIAAGPGGEVARCLDMTFK</sequence>
<evidence type="ECO:0000313" key="2">
    <source>
        <dbReference type="Proteomes" id="UP000092839"/>
    </source>
</evidence>
<reference evidence="1 2" key="1">
    <citation type="submission" date="2016-07" db="EMBL/GenBank/DDBJ databases">
        <title>Complete genome sequence of Bradyrhizobium icense LMTR 13T, a potential inoculant strain isolated from lima bean (Phaseolus lunatus) in Peru.</title>
        <authorList>
            <person name="Ormeno-Orrillo E."/>
            <person name="Duran D."/>
            <person name="Rogel M.A."/>
            <person name="Rey L."/>
            <person name="Imperial J."/>
            <person name="Ruiz-Argueso T."/>
            <person name="Martinez-Romero E."/>
        </authorList>
    </citation>
    <scope>NUCLEOTIDE SEQUENCE [LARGE SCALE GENOMIC DNA]</scope>
    <source>
        <strain evidence="1 2">LMTR 13</strain>
    </source>
</reference>
<dbReference type="STRING" id="1274631.LMTR13_08750"/>
<dbReference type="OrthoDB" id="8251029at2"/>
<dbReference type="KEGG" id="bic:LMTR13_08750"/>
<accession>A0A1B1UBV6</accession>
<protein>
    <submittedName>
        <fullName evidence="1">Uncharacterized protein</fullName>
    </submittedName>
</protein>
<name>A0A1B1UBV6_9BRAD</name>
<proteinExistence type="predicted"/>
<dbReference type="EMBL" id="CP016428">
    <property type="protein sequence ID" value="ANW00244.1"/>
    <property type="molecule type" value="Genomic_DNA"/>
</dbReference>
<keyword evidence="2" id="KW-1185">Reference proteome</keyword>
<evidence type="ECO:0000313" key="1">
    <source>
        <dbReference type="EMBL" id="ANW00244.1"/>
    </source>
</evidence>
<organism evidence="1 2">
    <name type="scientific">Bradyrhizobium icense</name>
    <dbReference type="NCBI Taxonomy" id="1274631"/>
    <lineage>
        <taxon>Bacteria</taxon>
        <taxon>Pseudomonadati</taxon>
        <taxon>Pseudomonadota</taxon>
        <taxon>Alphaproteobacteria</taxon>
        <taxon>Hyphomicrobiales</taxon>
        <taxon>Nitrobacteraceae</taxon>
        <taxon>Bradyrhizobium</taxon>
    </lineage>
</organism>
<dbReference type="AlphaFoldDB" id="A0A1B1UBV6"/>